<evidence type="ECO:0000313" key="6">
    <source>
        <dbReference type="EMBL" id="UJO22693.1"/>
    </source>
</evidence>
<organism evidence="6 7">
    <name type="scientific">Passalora fulva</name>
    <name type="common">Tomato leaf mold</name>
    <name type="synonym">Cladosporium fulvum</name>
    <dbReference type="NCBI Taxonomy" id="5499"/>
    <lineage>
        <taxon>Eukaryota</taxon>
        <taxon>Fungi</taxon>
        <taxon>Dikarya</taxon>
        <taxon>Ascomycota</taxon>
        <taxon>Pezizomycotina</taxon>
        <taxon>Dothideomycetes</taxon>
        <taxon>Dothideomycetidae</taxon>
        <taxon>Mycosphaerellales</taxon>
        <taxon>Mycosphaerellaceae</taxon>
        <taxon>Fulvia</taxon>
    </lineage>
</organism>
<dbReference type="InterPro" id="IPR018957">
    <property type="entry name" value="Znf_C3HC4_RING-type"/>
</dbReference>
<evidence type="ECO:0000256" key="3">
    <source>
        <dbReference type="ARBA" id="ARBA00022833"/>
    </source>
</evidence>
<dbReference type="InterPro" id="IPR001841">
    <property type="entry name" value="Znf_RING"/>
</dbReference>
<reference evidence="6" key="2">
    <citation type="journal article" date="2022" name="Microb. Genom.">
        <title>A chromosome-scale genome assembly of the tomato pathogen Cladosporium fulvum reveals a compartmentalized genome architecture and the presence of a dispensable chromosome.</title>
        <authorList>
            <person name="Zaccaron A.Z."/>
            <person name="Chen L.H."/>
            <person name="Samaras A."/>
            <person name="Stergiopoulos I."/>
        </authorList>
    </citation>
    <scope>NUCLEOTIDE SEQUENCE</scope>
    <source>
        <strain evidence="6">Race5_Kim</strain>
    </source>
</reference>
<keyword evidence="1" id="KW-0479">Metal-binding</keyword>
<dbReference type="PROSITE" id="PS50089">
    <property type="entry name" value="ZF_RING_2"/>
    <property type="match status" value="1"/>
</dbReference>
<evidence type="ECO:0000259" key="5">
    <source>
        <dbReference type="PROSITE" id="PS50089"/>
    </source>
</evidence>
<protein>
    <recommendedName>
        <fullName evidence="5">RING-type domain-containing protein</fullName>
    </recommendedName>
</protein>
<evidence type="ECO:0000256" key="4">
    <source>
        <dbReference type="PROSITE-ProRule" id="PRU00175"/>
    </source>
</evidence>
<dbReference type="GO" id="GO:0008270">
    <property type="term" value="F:zinc ion binding"/>
    <property type="evidence" value="ECO:0007669"/>
    <property type="project" value="UniProtKB-KW"/>
</dbReference>
<dbReference type="SMART" id="SM00184">
    <property type="entry name" value="RING"/>
    <property type="match status" value="1"/>
</dbReference>
<name>A0A9Q8PHQ6_PASFU</name>
<accession>A0A9Q8PHQ6</accession>
<keyword evidence="7" id="KW-1185">Reference proteome</keyword>
<proteinExistence type="predicted"/>
<dbReference type="EMBL" id="CP090172">
    <property type="protein sequence ID" value="UJO22693.1"/>
    <property type="molecule type" value="Genomic_DNA"/>
</dbReference>
<evidence type="ECO:0000256" key="1">
    <source>
        <dbReference type="ARBA" id="ARBA00022723"/>
    </source>
</evidence>
<dbReference type="SUPFAM" id="SSF57850">
    <property type="entry name" value="RING/U-box"/>
    <property type="match status" value="1"/>
</dbReference>
<dbReference type="Gene3D" id="3.30.40.10">
    <property type="entry name" value="Zinc/RING finger domain, C3HC4 (zinc finger)"/>
    <property type="match status" value="1"/>
</dbReference>
<dbReference type="RefSeq" id="XP_047767059.1">
    <property type="nucleotide sequence ID" value="XM_047911222.1"/>
</dbReference>
<dbReference type="GeneID" id="71991952"/>
<dbReference type="OMA" id="EQWISIM"/>
<dbReference type="Pfam" id="PF00097">
    <property type="entry name" value="zf-C3HC4"/>
    <property type="match status" value="1"/>
</dbReference>
<feature type="domain" description="RING-type" evidence="5">
    <location>
        <begin position="23"/>
        <end position="65"/>
    </location>
</feature>
<reference evidence="6" key="1">
    <citation type="submission" date="2021-12" db="EMBL/GenBank/DDBJ databases">
        <authorList>
            <person name="Zaccaron A."/>
            <person name="Stergiopoulos I."/>
        </authorList>
    </citation>
    <scope>NUCLEOTIDE SEQUENCE</scope>
    <source>
        <strain evidence="6">Race5_Kim</strain>
    </source>
</reference>
<dbReference type="AlphaFoldDB" id="A0A9Q8PHQ6"/>
<dbReference type="KEGG" id="ffu:CLAFUR5_12074"/>
<evidence type="ECO:0000256" key="2">
    <source>
        <dbReference type="ARBA" id="ARBA00022771"/>
    </source>
</evidence>
<evidence type="ECO:0000313" key="7">
    <source>
        <dbReference type="Proteomes" id="UP000756132"/>
    </source>
</evidence>
<dbReference type="InterPro" id="IPR013083">
    <property type="entry name" value="Znf_RING/FYVE/PHD"/>
</dbReference>
<dbReference type="OrthoDB" id="3801154at2759"/>
<keyword evidence="3" id="KW-0862">Zinc</keyword>
<gene>
    <name evidence="6" type="ORF">CLAFUR5_12074</name>
</gene>
<keyword evidence="2 4" id="KW-0863">Zinc-finger</keyword>
<dbReference type="Proteomes" id="UP000756132">
    <property type="component" value="Chromosome 10"/>
</dbReference>
<sequence>MPSRERFLATGLVPTKTTIEPECPICHDTYDNPVTVPCPAKHAYCRECIKSWLDDAEHNTCPFCRAVLFPFKPSGMEFDPTDARWEGAVAEAQRLLQRREIITPLSTDRLPIQAIGLMHATNWLLGYRPGNVNDGHVVDIPSLNGPITVNGLGSISFHALSYRIVAMGHMIPTMYETIGQPWTQVQLEQWISIMQEIPGVLKAFDARGTMRADDLPNLMCAALSWRLEAAGTDIEHSPFFSVDEHSNYGHSLPLDHLLKYIAFETWLAQKQREKNFPVEKCTVM</sequence>